<dbReference type="SUPFAM" id="SSF56281">
    <property type="entry name" value="Metallo-hydrolase/oxidoreductase"/>
    <property type="match status" value="1"/>
</dbReference>
<gene>
    <name evidence="1" type="ORF">ENR15_15735</name>
</gene>
<dbReference type="EMBL" id="DSPX01000160">
    <property type="protein sequence ID" value="HGG02046.1"/>
    <property type="molecule type" value="Genomic_DNA"/>
</dbReference>
<dbReference type="Gene3D" id="3.60.15.10">
    <property type="entry name" value="Ribonuclease Z/Hydroxyacylglutathione hydrolase-like"/>
    <property type="match status" value="1"/>
</dbReference>
<organism evidence="1">
    <name type="scientific">Planktothricoides sp. SpSt-374</name>
    <dbReference type="NCBI Taxonomy" id="2282167"/>
    <lineage>
        <taxon>Bacteria</taxon>
        <taxon>Bacillati</taxon>
        <taxon>Cyanobacteriota</taxon>
        <taxon>Cyanophyceae</taxon>
        <taxon>Oscillatoriophycideae</taxon>
        <taxon>Oscillatoriales</taxon>
        <taxon>Oscillatoriaceae</taxon>
        <taxon>Planktothricoides</taxon>
    </lineage>
</organism>
<dbReference type="GO" id="GO:0046872">
    <property type="term" value="F:metal ion binding"/>
    <property type="evidence" value="ECO:0007669"/>
    <property type="project" value="UniProtKB-KW"/>
</dbReference>
<reference evidence="1" key="1">
    <citation type="journal article" date="2020" name="mSystems">
        <title>Genome- and Community-Level Interaction Insights into Carbon Utilization and Element Cycling Functions of Hydrothermarchaeota in Hydrothermal Sediment.</title>
        <authorList>
            <person name="Zhou Z."/>
            <person name="Liu Y."/>
            <person name="Xu W."/>
            <person name="Pan J."/>
            <person name="Luo Z.H."/>
            <person name="Li M."/>
        </authorList>
    </citation>
    <scope>NUCLEOTIDE SEQUENCE [LARGE SCALE GENOMIC DNA]</scope>
    <source>
        <strain evidence="1">SpSt-374</strain>
    </source>
</reference>
<dbReference type="AlphaFoldDB" id="A0A7C3ZV90"/>
<evidence type="ECO:0000313" key="1">
    <source>
        <dbReference type="EMBL" id="HGG02046.1"/>
    </source>
</evidence>
<comment type="caution">
    <text evidence="1">The sequence shown here is derived from an EMBL/GenBank/DDBJ whole genome shotgun (WGS) entry which is preliminary data.</text>
</comment>
<dbReference type="InterPro" id="IPR036866">
    <property type="entry name" value="RibonucZ/Hydroxyglut_hydro"/>
</dbReference>
<accession>A0A7C3ZV90</accession>
<sequence>MTKLIFLGSTSAMTVAPDNYQSNMLLVSDNDSKLLIDCGSDIRFSLYDLGLSYLNITDIYISNLHSDKVGGLEYIAFATKFDPRCNKPKVYLSKDIAVDLWPKSLSGGLRYVEGDITDIDTFFEITKIGHDGNYFEWQGLNISLVKTVSINTNYYVMPSYGLFFDVQGTKVLLTLDSLGVDNLIPAYNQANIIFQDCETSERKSGIHAHYDDLLKLPDNIRHKMWLYNYDYGYLPDAVKDGFRGWVKRQQEFDFSLMAVNL</sequence>
<name>A0A7C3ZV90_9CYAN</name>
<protein>
    <submittedName>
        <fullName evidence="1">MBL fold metallo-hydrolase</fullName>
    </submittedName>
</protein>
<keyword evidence="1" id="KW-0378">Hydrolase</keyword>
<dbReference type="Pfam" id="PF23023">
    <property type="entry name" value="Anti-Pycsar_Apyc1"/>
    <property type="match status" value="1"/>
</dbReference>
<dbReference type="GO" id="GO:0016787">
    <property type="term" value="F:hydrolase activity"/>
    <property type="evidence" value="ECO:0007669"/>
    <property type="project" value="UniProtKB-KW"/>
</dbReference>
<proteinExistence type="predicted"/>